<dbReference type="Proteomes" id="UP000029481">
    <property type="component" value="Chromosome"/>
</dbReference>
<dbReference type="NCBIfam" id="TIGR03378">
    <property type="entry name" value="glycerol3P_GlpB"/>
    <property type="match status" value="1"/>
</dbReference>
<evidence type="ECO:0000256" key="5">
    <source>
        <dbReference type="HAMAP-Rule" id="MF_00753"/>
    </source>
</evidence>
<keyword evidence="4 5" id="KW-0560">Oxidoreductase</keyword>
<reference evidence="7 8" key="1">
    <citation type="submission" date="2014-09" db="EMBL/GenBank/DDBJ databases">
        <title>Cedecea neteri SSMD04 Genome Sequencing.</title>
        <authorList>
            <person name="Tan J.-Y."/>
        </authorList>
    </citation>
    <scope>NUCLEOTIDE SEQUENCE [LARGE SCALE GENOMIC DNA]</scope>
    <source>
        <strain evidence="7 8">SSMD04</strain>
    </source>
</reference>
<accession>A0A089RJV9</accession>
<dbReference type="RefSeq" id="WP_038480935.1">
    <property type="nucleotide sequence ID" value="NZ_CP009451.1"/>
</dbReference>
<comment type="pathway">
    <text evidence="5">Polyol metabolism; glycerol degradation via glycerol kinase pathway; glycerone phosphate from sn-glycerol 3-phosphate (anaerobic route): step 1/1.</text>
</comment>
<evidence type="ECO:0000259" key="6">
    <source>
        <dbReference type="Pfam" id="PF00890"/>
    </source>
</evidence>
<dbReference type="HAMAP" id="MF_00753">
    <property type="entry name" value="Glycerol3P_GlpB"/>
    <property type="match status" value="1"/>
</dbReference>
<dbReference type="PANTHER" id="PTHR43734:SF7">
    <property type="entry name" value="4,4'-DIAPONEUROSPORENE OXYGENASE"/>
    <property type="match status" value="1"/>
</dbReference>
<dbReference type="NCBIfam" id="NF003720">
    <property type="entry name" value="PRK05329.1-3"/>
    <property type="match status" value="1"/>
</dbReference>
<dbReference type="GO" id="GO:0009331">
    <property type="term" value="C:glycerol-3-phosphate dehydrogenase (FAD) complex"/>
    <property type="evidence" value="ECO:0007669"/>
    <property type="project" value="InterPro"/>
</dbReference>
<dbReference type="GO" id="GO:0019563">
    <property type="term" value="P:glycerol catabolic process"/>
    <property type="evidence" value="ECO:0007669"/>
    <property type="project" value="UniProtKB-UniRule"/>
</dbReference>
<dbReference type="Pfam" id="PF00890">
    <property type="entry name" value="FAD_binding_2"/>
    <property type="match status" value="1"/>
</dbReference>
<dbReference type="KEGG" id="cnt:JT31_19605"/>
<dbReference type="OrthoDB" id="6395323at2"/>
<keyword evidence="8" id="KW-1185">Reference proteome</keyword>
<evidence type="ECO:0000256" key="4">
    <source>
        <dbReference type="ARBA" id="ARBA00023002"/>
    </source>
</evidence>
<dbReference type="PRINTS" id="PR00411">
    <property type="entry name" value="PNDRDTASEI"/>
</dbReference>
<dbReference type="UniPathway" id="UPA00618">
    <property type="reaction ID" value="UER00673"/>
</dbReference>
<evidence type="ECO:0000256" key="3">
    <source>
        <dbReference type="ARBA" id="ARBA00022643"/>
    </source>
</evidence>
<comment type="subunit">
    <text evidence="5">Composed of a catalytic GlpA/B dimer and of membrane bound GlpC.</text>
</comment>
<comment type="catalytic activity">
    <reaction evidence="5">
        <text>a quinone + sn-glycerol 3-phosphate = dihydroxyacetone phosphate + a quinol</text>
        <dbReference type="Rhea" id="RHEA:18977"/>
        <dbReference type="ChEBI" id="CHEBI:24646"/>
        <dbReference type="ChEBI" id="CHEBI:57597"/>
        <dbReference type="ChEBI" id="CHEBI:57642"/>
        <dbReference type="ChEBI" id="CHEBI:132124"/>
        <dbReference type="EC" id="1.1.5.3"/>
    </reaction>
</comment>
<evidence type="ECO:0000256" key="2">
    <source>
        <dbReference type="ARBA" id="ARBA00022630"/>
    </source>
</evidence>
<dbReference type="PIRSF" id="PIRSF000141">
    <property type="entry name" value="Anaerobic_G3P_dh"/>
    <property type="match status" value="1"/>
</dbReference>
<proteinExistence type="inferred from homology"/>
<protein>
    <recommendedName>
        <fullName evidence="5">Anaerobic glycerol-3-phosphate dehydrogenase subunit B</fullName>
        <shortName evidence="5">Anaerobic G-3-P dehydrogenase subunit B</shortName>
        <shortName evidence="5">Anaerobic G3Pdhase B</shortName>
        <ecNumber evidence="5">1.1.5.3</ecNumber>
    </recommendedName>
</protein>
<evidence type="ECO:0000313" key="8">
    <source>
        <dbReference type="Proteomes" id="UP000029481"/>
    </source>
</evidence>
<dbReference type="EMBL" id="CP009451">
    <property type="protein sequence ID" value="AIR06740.1"/>
    <property type="molecule type" value="Genomic_DNA"/>
</dbReference>
<dbReference type="AlphaFoldDB" id="A0A089RJV9"/>
<feature type="domain" description="FAD-dependent oxidoreductase 2 FAD-binding" evidence="6">
    <location>
        <begin position="4"/>
        <end position="398"/>
    </location>
</feature>
<keyword evidence="2 5" id="KW-0285">Flavoprotein</keyword>
<dbReference type="NCBIfam" id="NF003718">
    <property type="entry name" value="PRK05329.1-1"/>
    <property type="match status" value="1"/>
</dbReference>
<dbReference type="SUPFAM" id="SSF51905">
    <property type="entry name" value="FAD/NAD(P)-binding domain"/>
    <property type="match status" value="1"/>
</dbReference>
<comment type="function">
    <text evidence="5">Conversion of glycerol 3-phosphate to dihydroxyacetone. Uses fumarate or nitrate as electron acceptor.</text>
</comment>
<dbReference type="GO" id="GO:0004368">
    <property type="term" value="F:glycerol-3-phosphate dehydrogenase (quinone) activity"/>
    <property type="evidence" value="ECO:0007669"/>
    <property type="project" value="UniProtKB-UniRule"/>
</dbReference>
<evidence type="ECO:0000313" key="7">
    <source>
        <dbReference type="EMBL" id="AIR06740.1"/>
    </source>
</evidence>
<evidence type="ECO:0000256" key="1">
    <source>
        <dbReference type="ARBA" id="ARBA00006046"/>
    </source>
</evidence>
<gene>
    <name evidence="5" type="primary">glpB</name>
    <name evidence="7" type="ORF">JT31_19605</name>
</gene>
<comment type="cofactor">
    <cofactor evidence="5">
        <name>FMN</name>
        <dbReference type="ChEBI" id="CHEBI:58210"/>
    </cofactor>
</comment>
<dbReference type="InterPro" id="IPR009158">
    <property type="entry name" value="G3P_DH_GlpB_su"/>
</dbReference>
<sequence length="421" mass="45073">MKFDTIIIGSGLAGLTAGIKLAENGQRCAIVSRGQSALHFSSGSLDLLSALPDGSPVQEPEAALESLAEQAPQHPYSLMGKESVLAFAAESEQLLARAGIPLTGHYRQNHLRITPLGKQRASWLSPPEVPQAPLPWQKVTVINIAGFLDFQAELVAGSLSSSGCAAHVAELTLPVLDVLRDNPSEFRAVNIARVLDLPENHQALVDELRLLLGSGEAMILPACFGLEESTVSALQQALNVPVKLLPTLPPSVPGMRLHDALRRRFQSLGGLIMPGDTVIGAQLERGCINALFTKNHREVPLRTRHVILASGSFFSGGLEADRQRVFEPIFGLDVEVPGDRASWSETDFFTPQPWLQFGLKVNTRLQPSHDGEHTRNLYAIGSVLGGFNPIQQGCGAGVSMLTALCVAEQILAAAEACHEPA</sequence>
<dbReference type="NCBIfam" id="NF003719">
    <property type="entry name" value="PRK05329.1-2"/>
    <property type="match status" value="1"/>
</dbReference>
<comment type="similarity">
    <text evidence="1">Belongs to the carotenoid/retinoid oxidoreductase family.</text>
</comment>
<dbReference type="Gene3D" id="3.50.50.60">
    <property type="entry name" value="FAD/NAD(P)-binding domain"/>
    <property type="match status" value="1"/>
</dbReference>
<organism evidence="7 8">
    <name type="scientific">Cedecea neteri</name>
    <dbReference type="NCBI Taxonomy" id="158822"/>
    <lineage>
        <taxon>Bacteria</taxon>
        <taxon>Pseudomonadati</taxon>
        <taxon>Pseudomonadota</taxon>
        <taxon>Gammaproteobacteria</taxon>
        <taxon>Enterobacterales</taxon>
        <taxon>Enterobacteriaceae</taxon>
        <taxon>Cedecea</taxon>
    </lineage>
</organism>
<dbReference type="InterPro" id="IPR036188">
    <property type="entry name" value="FAD/NAD-bd_sf"/>
</dbReference>
<keyword evidence="3 5" id="KW-0288">FMN</keyword>
<dbReference type="InterPro" id="IPR003953">
    <property type="entry name" value="FAD-dep_OxRdtase_2_FAD-bd"/>
</dbReference>
<comment type="similarity">
    <text evidence="5">Belongs to the anaerobic G-3-P dehydrogenase subunit B family.</text>
</comment>
<dbReference type="PANTHER" id="PTHR43734">
    <property type="entry name" value="PHYTOENE DESATURASE"/>
    <property type="match status" value="1"/>
</dbReference>
<dbReference type="NCBIfam" id="NF003721">
    <property type="entry name" value="PRK05329.1-4"/>
    <property type="match status" value="1"/>
</dbReference>
<dbReference type="EC" id="1.1.5.3" evidence="5"/>
<name>A0A089RJV9_9ENTR</name>